<name>A0AAI8AML3_MESHY</name>
<gene>
    <name evidence="2" type="ORF">MOS_306</name>
</gene>
<keyword evidence="1" id="KW-0472">Membrane</keyword>
<dbReference type="RefSeq" id="WP_013302104.1">
    <property type="nucleotide sequence ID" value="NC_019552.1"/>
</dbReference>
<evidence type="ECO:0000313" key="2">
    <source>
        <dbReference type="EMBL" id="AFX74233.1"/>
    </source>
</evidence>
<proteinExistence type="predicted"/>
<keyword evidence="1" id="KW-1133">Transmembrane helix</keyword>
<keyword evidence="1" id="KW-0812">Transmembrane</keyword>
<dbReference type="Proteomes" id="UP000009399">
    <property type="component" value="Chromosome"/>
</dbReference>
<organism evidence="2 3">
    <name type="scientific">Mesomycoplasma hyorhinis SK76</name>
    <dbReference type="NCBI Taxonomy" id="1118964"/>
    <lineage>
        <taxon>Bacteria</taxon>
        <taxon>Bacillati</taxon>
        <taxon>Mycoplasmatota</taxon>
        <taxon>Mycoplasmoidales</taxon>
        <taxon>Metamycoplasmataceae</taxon>
        <taxon>Mesomycoplasma</taxon>
    </lineage>
</organism>
<evidence type="ECO:0000313" key="3">
    <source>
        <dbReference type="Proteomes" id="UP000009399"/>
    </source>
</evidence>
<feature type="transmembrane region" description="Helical" evidence="1">
    <location>
        <begin position="51"/>
        <end position="83"/>
    </location>
</feature>
<feature type="transmembrane region" description="Helical" evidence="1">
    <location>
        <begin position="20"/>
        <end position="45"/>
    </location>
</feature>
<dbReference type="AlphaFoldDB" id="A0AAI8AML3"/>
<protein>
    <submittedName>
        <fullName evidence="2">Uncharacterized protein</fullName>
    </submittedName>
</protein>
<dbReference type="GeneID" id="93248426"/>
<sequence length="124" mass="13747">MISDTLQKIKLPDISDISNLAFFIPGIAALVIAAVVLSFTIRFYIKHNGAIQFTVFMVLIFVSLVLFIISIALLVAGGAIIGYEKAKPVLEQRIEVEKEKILEEIQRIINEKTKGTIVINPPTH</sequence>
<accession>A0AAI8AML3</accession>
<dbReference type="KEGG" id="mhs:MOS_306"/>
<reference evidence="2 3" key="1">
    <citation type="journal article" date="2013" name="Genome Announc.">
        <title>Complete Genome Sequence of Mycoplasma hyorhinis Strain SK76.</title>
        <authorList>
            <person name="Goodison S."/>
            <person name="Urquidi V."/>
            <person name="Kumar D."/>
            <person name="Reyes L."/>
            <person name="Rosser C.J."/>
        </authorList>
    </citation>
    <scope>NUCLEOTIDE SEQUENCE [LARGE SCALE GENOMIC DNA]</scope>
    <source>
        <strain evidence="2 3">SK76</strain>
    </source>
</reference>
<evidence type="ECO:0000256" key="1">
    <source>
        <dbReference type="SAM" id="Phobius"/>
    </source>
</evidence>
<dbReference type="EMBL" id="CP003914">
    <property type="protein sequence ID" value="AFX74233.1"/>
    <property type="molecule type" value="Genomic_DNA"/>
</dbReference>